<dbReference type="RefSeq" id="WP_175373797.1">
    <property type="nucleotide sequence ID" value="NZ_JABWCS010000218.1"/>
</dbReference>
<evidence type="ECO:0000256" key="1">
    <source>
        <dbReference type="ARBA" id="ARBA00011344"/>
    </source>
</evidence>
<dbReference type="SUPFAM" id="SSF54427">
    <property type="entry name" value="NTF2-like"/>
    <property type="match status" value="1"/>
</dbReference>
<evidence type="ECO:0000259" key="2">
    <source>
        <dbReference type="Pfam" id="PF04542"/>
    </source>
</evidence>
<dbReference type="Proteomes" id="UP000564806">
    <property type="component" value="Unassembled WGS sequence"/>
</dbReference>
<dbReference type="InterPro" id="IPR013325">
    <property type="entry name" value="RNA_pol_sigma_r2"/>
</dbReference>
<feature type="domain" description="RNA polymerase sigma factor 70 region 4 type 2" evidence="3">
    <location>
        <begin position="104"/>
        <end position="154"/>
    </location>
</feature>
<comment type="caution">
    <text evidence="4">The sequence shown here is derived from an EMBL/GenBank/DDBJ whole genome shotgun (WGS) entry which is preliminary data.</text>
</comment>
<evidence type="ECO:0000313" key="4">
    <source>
        <dbReference type="EMBL" id="NUU63135.1"/>
    </source>
</evidence>
<dbReference type="PANTHER" id="PTHR30173">
    <property type="entry name" value="SIGMA 19 FACTOR"/>
    <property type="match status" value="1"/>
</dbReference>
<comment type="subunit">
    <text evidence="1">Interacts transiently with the RNA polymerase catalytic core formed by RpoA, RpoB, RpoC and RpoZ (2 alpha, 1 beta, 1 beta' and 1 omega subunit) to form the RNA polymerase holoenzyme that can initiate transcription.</text>
</comment>
<dbReference type="GO" id="GO:0006352">
    <property type="term" value="P:DNA-templated transcription initiation"/>
    <property type="evidence" value="ECO:0007669"/>
    <property type="project" value="InterPro"/>
</dbReference>
<dbReference type="NCBIfam" id="TIGR02937">
    <property type="entry name" value="sigma70-ECF"/>
    <property type="match status" value="1"/>
</dbReference>
<dbReference type="InterPro" id="IPR014284">
    <property type="entry name" value="RNA_pol_sigma-70_dom"/>
</dbReference>
<dbReference type="Gene3D" id="1.10.10.10">
    <property type="entry name" value="Winged helix-like DNA-binding domain superfamily/Winged helix DNA-binding domain"/>
    <property type="match status" value="1"/>
</dbReference>
<protein>
    <submittedName>
        <fullName evidence="4">Sigma-70 family RNA polymerase sigma factor</fullName>
    </submittedName>
</protein>
<dbReference type="GO" id="GO:0003677">
    <property type="term" value="F:DNA binding"/>
    <property type="evidence" value="ECO:0007669"/>
    <property type="project" value="InterPro"/>
</dbReference>
<dbReference type="GO" id="GO:0016987">
    <property type="term" value="F:sigma factor activity"/>
    <property type="evidence" value="ECO:0007669"/>
    <property type="project" value="InterPro"/>
</dbReference>
<keyword evidence="5" id="KW-1185">Reference proteome</keyword>
<dbReference type="InterPro" id="IPR052704">
    <property type="entry name" value="ECF_Sigma-70_Domain"/>
</dbReference>
<dbReference type="InterPro" id="IPR013324">
    <property type="entry name" value="RNA_pol_sigma_r3/r4-like"/>
</dbReference>
<dbReference type="Pfam" id="PF04542">
    <property type="entry name" value="Sigma70_r2"/>
    <property type="match status" value="1"/>
</dbReference>
<name>A0A850EQA4_9BACL</name>
<dbReference type="PANTHER" id="PTHR30173:SF36">
    <property type="entry name" value="ECF RNA POLYMERASE SIGMA FACTOR SIGJ"/>
    <property type="match status" value="1"/>
</dbReference>
<dbReference type="SUPFAM" id="SSF88946">
    <property type="entry name" value="Sigma2 domain of RNA polymerase sigma factors"/>
    <property type="match status" value="1"/>
</dbReference>
<dbReference type="InterPro" id="IPR032710">
    <property type="entry name" value="NTF2-like_dom_sf"/>
</dbReference>
<sequence length="290" mass="33078">MEELYLTYKGYAFSIAYRMLGVVADAEDVVQDCFAELQRKDRSEIRNMKAYVAKGITNRCLNFLNSPRNKREAYEGEWLPEPVAEIYDGPEATAERKDTLSYAFLVLLERLTPTERAVFILREVFQYEYEDIAEMVDKSETNCRKIFSRAKRNLQPVPAGERTEPVIKHSREALMKRFIDAFDSYDINGMLELLGDHPVLISDGGGQVHTVLRPMIGRKGVAALLSSRRVLNRLRELEASFASVNGESHIIYRQHGEIVGVLCLELTRSGDRIQGVYLMLDPDKLSHVNP</sequence>
<dbReference type="InterPro" id="IPR036388">
    <property type="entry name" value="WH-like_DNA-bd_sf"/>
</dbReference>
<dbReference type="Gene3D" id="1.10.1740.10">
    <property type="match status" value="1"/>
</dbReference>
<dbReference type="Pfam" id="PF08281">
    <property type="entry name" value="Sigma70_r4_2"/>
    <property type="match status" value="1"/>
</dbReference>
<accession>A0A850EQA4</accession>
<dbReference type="EMBL" id="JABWCS010000218">
    <property type="protein sequence ID" value="NUU63135.1"/>
    <property type="molecule type" value="Genomic_DNA"/>
</dbReference>
<proteinExistence type="predicted"/>
<gene>
    <name evidence="4" type="ORF">HPT30_22545</name>
</gene>
<dbReference type="InterPro" id="IPR013249">
    <property type="entry name" value="RNA_pol_sigma70_r4_t2"/>
</dbReference>
<dbReference type="SUPFAM" id="SSF88659">
    <property type="entry name" value="Sigma3 and sigma4 domains of RNA polymerase sigma factors"/>
    <property type="match status" value="1"/>
</dbReference>
<evidence type="ECO:0000313" key="5">
    <source>
        <dbReference type="Proteomes" id="UP000564806"/>
    </source>
</evidence>
<dbReference type="AlphaFoldDB" id="A0A850EQA4"/>
<organism evidence="4 5">
    <name type="scientific">Paenibacillus agri</name>
    <dbReference type="NCBI Taxonomy" id="2744309"/>
    <lineage>
        <taxon>Bacteria</taxon>
        <taxon>Bacillati</taxon>
        <taxon>Bacillota</taxon>
        <taxon>Bacilli</taxon>
        <taxon>Bacillales</taxon>
        <taxon>Paenibacillaceae</taxon>
        <taxon>Paenibacillus</taxon>
    </lineage>
</organism>
<dbReference type="InterPro" id="IPR007627">
    <property type="entry name" value="RNA_pol_sigma70_r2"/>
</dbReference>
<evidence type="ECO:0000259" key="3">
    <source>
        <dbReference type="Pfam" id="PF08281"/>
    </source>
</evidence>
<feature type="domain" description="RNA polymerase sigma-70 region 2" evidence="2">
    <location>
        <begin position="4"/>
        <end position="65"/>
    </location>
</feature>
<reference evidence="4" key="1">
    <citation type="submission" date="2020-06" db="EMBL/GenBank/DDBJ databases">
        <title>Paenibacillus sp. nov., isolated from soil.</title>
        <authorList>
            <person name="Seo Y.L."/>
        </authorList>
    </citation>
    <scope>NUCLEOTIDE SEQUENCE [LARGE SCALE GENOMIC DNA]</scope>
    <source>
        <strain evidence="4">JW14</strain>
    </source>
</reference>